<dbReference type="Proteomes" id="UP001201980">
    <property type="component" value="Unassembled WGS sequence"/>
</dbReference>
<dbReference type="InterPro" id="IPR006058">
    <property type="entry name" value="2Fe2S_fd_BS"/>
</dbReference>
<dbReference type="PANTHER" id="PTHR30212:SF2">
    <property type="entry name" value="PROTEIN YIIM"/>
    <property type="match status" value="1"/>
</dbReference>
<keyword evidence="1" id="KW-0408">Iron</keyword>
<dbReference type="InterPro" id="IPR036010">
    <property type="entry name" value="2Fe-2S_ferredoxin-like_sf"/>
</dbReference>
<comment type="caution">
    <text evidence="6">The sequence shown here is derived from an EMBL/GenBank/DDBJ whole genome shotgun (WGS) entry which is preliminary data.</text>
</comment>
<sequence length="560" mass="62577">MANAVGDIPPELLTPFTTDTILEVRTGKIQNMPGLSIPTGIFKSTHSERLGLTDMGFNGDEHDYTFHGGKDKAVHGYCKRHYEHWRARHPEKADKFVPGGFGENLVLEKMNERNICIGDVLAISTPEGEEVARLQVSLPRQPCFKLNHRFGIKDFAPTTYETSRTGYYFRVLREGSVGIGDTITLVERTYPQWNIERVQEYLHRDTDNEAMNVELSQLGVLGAESKERFKKRAAKAERARRRKELGEDEKAEKWRPFKVVEKKEQTPRIVSYVLETSVPDPDADERLRPGAHARLKLGNGLLRSYSIVGGSANRFEIGVALADDSRGGSKFLHEQVDVGHVLEVVSITESVRASKAASKHIFIAGGVGITAFLHLLELMKTVNWEAECHYGIRSMNDIPFRERLDALGNTVKFHAKDEGQRMDVKGIIDNIGWNHHLYVCGPPRLMDTVVAEVARKGISQDDVHYEAFQADTSGDPFEVVVENRGSRQLKVGKNETLLEILRRDIESVPSSCEAGNCGTCKIAVKSGRVEHRGTGLLEGMKNEYMLSCVSRGIGKIAIEI</sequence>
<dbReference type="GO" id="GO:0030170">
    <property type="term" value="F:pyridoxal phosphate binding"/>
    <property type="evidence" value="ECO:0007669"/>
    <property type="project" value="InterPro"/>
</dbReference>
<evidence type="ECO:0000256" key="1">
    <source>
        <dbReference type="ARBA" id="ARBA00022714"/>
    </source>
</evidence>
<dbReference type="InterPro" id="IPR011037">
    <property type="entry name" value="Pyrv_Knase-like_insert_dom_sf"/>
</dbReference>
<keyword evidence="7" id="KW-1185">Reference proteome</keyword>
<dbReference type="InterPro" id="IPR001041">
    <property type="entry name" value="2Fe-2S_ferredoxin-type"/>
</dbReference>
<evidence type="ECO:0000313" key="7">
    <source>
        <dbReference type="Proteomes" id="UP001201980"/>
    </source>
</evidence>
<dbReference type="InterPro" id="IPR017938">
    <property type="entry name" value="Riboflavin_synthase-like_b-brl"/>
</dbReference>
<dbReference type="CDD" id="cd00207">
    <property type="entry name" value="fer2"/>
    <property type="match status" value="1"/>
</dbReference>
<evidence type="ECO:0000259" key="3">
    <source>
        <dbReference type="PROSITE" id="PS51085"/>
    </source>
</evidence>
<dbReference type="InterPro" id="IPR012675">
    <property type="entry name" value="Beta-grasp_dom_sf"/>
</dbReference>
<proteinExistence type="predicted"/>
<dbReference type="PROSITE" id="PS51085">
    <property type="entry name" value="2FE2S_FER_2"/>
    <property type="match status" value="1"/>
</dbReference>
<protein>
    <submittedName>
        <fullName evidence="6">Mosc domain-containing protein</fullName>
    </submittedName>
</protein>
<keyword evidence="1" id="KW-0479">Metal-binding</keyword>
<dbReference type="SUPFAM" id="SSF52343">
    <property type="entry name" value="Ferredoxin reductase-like, C-terminal NADP-linked domain"/>
    <property type="match status" value="1"/>
</dbReference>
<evidence type="ECO:0000313" key="6">
    <source>
        <dbReference type="EMBL" id="KAJ2894771.1"/>
    </source>
</evidence>
<dbReference type="SUPFAM" id="SSF63380">
    <property type="entry name" value="Riboflavin synthase domain-like"/>
    <property type="match status" value="1"/>
</dbReference>
<dbReference type="InterPro" id="IPR039261">
    <property type="entry name" value="FNR_nucleotide-bd"/>
</dbReference>
<name>A0AAD5RIZ5_9PEZI</name>
<dbReference type="PANTHER" id="PTHR30212">
    <property type="entry name" value="PROTEIN YIIM"/>
    <property type="match status" value="1"/>
</dbReference>
<dbReference type="Pfam" id="PF00111">
    <property type="entry name" value="Fer2"/>
    <property type="match status" value="1"/>
</dbReference>
<accession>A0AAD5RIZ5</accession>
<reference evidence="6" key="1">
    <citation type="submission" date="2022-07" db="EMBL/GenBank/DDBJ databases">
        <title>Draft genome sequence of Zalerion maritima ATCC 34329, a (micro)plastics degrading marine fungus.</title>
        <authorList>
            <person name="Paco A."/>
            <person name="Goncalves M.F.M."/>
            <person name="Rocha-Santos T.A.P."/>
            <person name="Alves A."/>
        </authorList>
    </citation>
    <scope>NUCLEOTIDE SEQUENCE</scope>
    <source>
        <strain evidence="6">ATCC 34329</strain>
    </source>
</reference>
<dbReference type="InterPro" id="IPR017927">
    <property type="entry name" value="FAD-bd_FR_type"/>
</dbReference>
<dbReference type="Gene3D" id="2.40.33.20">
    <property type="entry name" value="PK beta-barrel domain-like"/>
    <property type="match status" value="1"/>
</dbReference>
<dbReference type="PROSITE" id="PS51340">
    <property type="entry name" value="MOSC"/>
    <property type="match status" value="1"/>
</dbReference>
<gene>
    <name evidence="6" type="ORF">MKZ38_007231</name>
</gene>
<dbReference type="PRINTS" id="PR00409">
    <property type="entry name" value="PHDIOXRDTASE"/>
</dbReference>
<dbReference type="Gene3D" id="3.10.20.30">
    <property type="match status" value="1"/>
</dbReference>
<feature type="domain" description="FAD-binding FR-type" evidence="5">
    <location>
        <begin position="252"/>
        <end position="374"/>
    </location>
</feature>
<dbReference type="GO" id="GO:0016491">
    <property type="term" value="F:oxidoreductase activity"/>
    <property type="evidence" value="ECO:0007669"/>
    <property type="project" value="InterPro"/>
</dbReference>
<dbReference type="EMBL" id="JAKWBI020000457">
    <property type="protein sequence ID" value="KAJ2894771.1"/>
    <property type="molecule type" value="Genomic_DNA"/>
</dbReference>
<dbReference type="SUPFAM" id="SSF50800">
    <property type="entry name" value="PK beta-barrel domain-like"/>
    <property type="match status" value="1"/>
</dbReference>
<dbReference type="Pfam" id="PF03473">
    <property type="entry name" value="MOSC"/>
    <property type="match status" value="1"/>
</dbReference>
<evidence type="ECO:0000256" key="2">
    <source>
        <dbReference type="ARBA" id="ARBA00023014"/>
    </source>
</evidence>
<dbReference type="Gene3D" id="3.40.50.80">
    <property type="entry name" value="Nucleotide-binding domain of ferredoxin-NADP reductase (FNR) module"/>
    <property type="match status" value="1"/>
</dbReference>
<dbReference type="SUPFAM" id="SSF54292">
    <property type="entry name" value="2Fe-2S ferredoxin-like"/>
    <property type="match status" value="1"/>
</dbReference>
<evidence type="ECO:0000259" key="4">
    <source>
        <dbReference type="PROSITE" id="PS51340"/>
    </source>
</evidence>
<dbReference type="AlphaFoldDB" id="A0AAD5RIZ5"/>
<dbReference type="PROSITE" id="PS00197">
    <property type="entry name" value="2FE2S_FER_1"/>
    <property type="match status" value="1"/>
</dbReference>
<dbReference type="Gene3D" id="2.40.30.10">
    <property type="entry name" value="Translation factors"/>
    <property type="match status" value="1"/>
</dbReference>
<feature type="domain" description="MOSC" evidence="4">
    <location>
        <begin position="43"/>
        <end position="186"/>
    </location>
</feature>
<feature type="domain" description="2Fe-2S ferredoxin-type" evidence="3">
    <location>
        <begin position="477"/>
        <end position="560"/>
    </location>
</feature>
<evidence type="ECO:0000259" key="5">
    <source>
        <dbReference type="PROSITE" id="PS51384"/>
    </source>
</evidence>
<dbReference type="InterPro" id="IPR005302">
    <property type="entry name" value="MoCF_Sase_C"/>
</dbReference>
<organism evidence="6 7">
    <name type="scientific">Zalerion maritima</name>
    <dbReference type="NCBI Taxonomy" id="339359"/>
    <lineage>
        <taxon>Eukaryota</taxon>
        <taxon>Fungi</taxon>
        <taxon>Dikarya</taxon>
        <taxon>Ascomycota</taxon>
        <taxon>Pezizomycotina</taxon>
        <taxon>Sordariomycetes</taxon>
        <taxon>Lulworthiomycetidae</taxon>
        <taxon>Lulworthiales</taxon>
        <taxon>Lulworthiaceae</taxon>
        <taxon>Zalerion</taxon>
    </lineage>
</organism>
<keyword evidence="2" id="KW-0411">Iron-sulfur</keyword>
<dbReference type="InterPro" id="IPR052353">
    <property type="entry name" value="Benzoxazolinone_Detox_Enz"/>
</dbReference>
<dbReference type="GO" id="GO:0051537">
    <property type="term" value="F:2 iron, 2 sulfur cluster binding"/>
    <property type="evidence" value="ECO:0007669"/>
    <property type="project" value="UniProtKB-KW"/>
</dbReference>
<dbReference type="CDD" id="cd06185">
    <property type="entry name" value="PDR_like"/>
    <property type="match status" value="1"/>
</dbReference>
<dbReference type="PROSITE" id="PS51384">
    <property type="entry name" value="FAD_FR"/>
    <property type="match status" value="1"/>
</dbReference>
<keyword evidence="1" id="KW-0001">2Fe-2S</keyword>
<dbReference type="GO" id="GO:0030151">
    <property type="term" value="F:molybdenum ion binding"/>
    <property type="evidence" value="ECO:0007669"/>
    <property type="project" value="InterPro"/>
</dbReference>